<comment type="caution">
    <text evidence="2">The sequence shown here is derived from an EMBL/GenBank/DDBJ whole genome shotgun (WGS) entry which is preliminary data.</text>
</comment>
<dbReference type="EMBL" id="JAVFKD010000012">
    <property type="protein sequence ID" value="KAK5992480.1"/>
    <property type="molecule type" value="Genomic_DNA"/>
</dbReference>
<sequence>MTEQDGVEFGPLLTDGAPLKSSRNTTSMNLELTISLNQPGCSSKVKLKNNKDLFSANFRDSVKVFGNNVCRGYALPNFGVAERSSNRLLAMGNPTKD</sequence>
<evidence type="ECO:0000313" key="3">
    <source>
        <dbReference type="Proteomes" id="UP001338125"/>
    </source>
</evidence>
<keyword evidence="3" id="KW-1185">Reference proteome</keyword>
<name>A0ABR0SL51_9HYPO</name>
<accession>A0ABR0SL51</accession>
<protein>
    <submittedName>
        <fullName evidence="2">Uncharacterized protein</fullName>
    </submittedName>
</protein>
<feature type="region of interest" description="Disordered" evidence="1">
    <location>
        <begin position="1"/>
        <end position="24"/>
    </location>
</feature>
<evidence type="ECO:0000256" key="1">
    <source>
        <dbReference type="SAM" id="MobiDB-lite"/>
    </source>
</evidence>
<evidence type="ECO:0000313" key="2">
    <source>
        <dbReference type="EMBL" id="KAK5992480.1"/>
    </source>
</evidence>
<organism evidence="2 3">
    <name type="scientific">Cladobotryum mycophilum</name>
    <dbReference type="NCBI Taxonomy" id="491253"/>
    <lineage>
        <taxon>Eukaryota</taxon>
        <taxon>Fungi</taxon>
        <taxon>Dikarya</taxon>
        <taxon>Ascomycota</taxon>
        <taxon>Pezizomycotina</taxon>
        <taxon>Sordariomycetes</taxon>
        <taxon>Hypocreomycetidae</taxon>
        <taxon>Hypocreales</taxon>
        <taxon>Hypocreaceae</taxon>
        <taxon>Cladobotryum</taxon>
    </lineage>
</organism>
<proteinExistence type="predicted"/>
<gene>
    <name evidence="2" type="ORF">PT974_05887</name>
</gene>
<reference evidence="2 3" key="1">
    <citation type="submission" date="2024-01" db="EMBL/GenBank/DDBJ databases">
        <title>Complete genome of Cladobotryum mycophilum ATHUM6906.</title>
        <authorList>
            <person name="Christinaki A.C."/>
            <person name="Myridakis A.I."/>
            <person name="Kouvelis V.N."/>
        </authorList>
    </citation>
    <scope>NUCLEOTIDE SEQUENCE [LARGE SCALE GENOMIC DNA]</scope>
    <source>
        <strain evidence="2 3">ATHUM6906</strain>
    </source>
</reference>
<dbReference type="Proteomes" id="UP001338125">
    <property type="component" value="Unassembled WGS sequence"/>
</dbReference>